<dbReference type="InterPro" id="IPR004360">
    <property type="entry name" value="Glyas_Fos-R_dOase_dom"/>
</dbReference>
<dbReference type="InterPro" id="IPR029068">
    <property type="entry name" value="Glyas_Bleomycin-R_OHBP_Dase"/>
</dbReference>
<name>Q2Q0C7_9ZZZZ</name>
<dbReference type="EMBL" id="DQ257435">
    <property type="protein sequence ID" value="ABB83003.1"/>
    <property type="molecule type" value="Genomic_DNA"/>
</dbReference>
<keyword evidence="2" id="KW-0223">Dioxygenase</keyword>
<evidence type="ECO:0000313" key="2">
    <source>
        <dbReference type="EMBL" id="ABB83003.1"/>
    </source>
</evidence>
<dbReference type="PANTHER" id="PTHR39434">
    <property type="match status" value="1"/>
</dbReference>
<organism evidence="2">
    <name type="scientific">uncultured organism HF10_3D09</name>
    <dbReference type="NCBI Taxonomy" id="357603"/>
    <lineage>
        <taxon>unclassified sequences</taxon>
        <taxon>environmental samples</taxon>
    </lineage>
</organism>
<keyword evidence="2" id="KW-0560">Oxidoreductase</keyword>
<dbReference type="GO" id="GO:0051213">
    <property type="term" value="F:dioxygenase activity"/>
    <property type="evidence" value="ECO:0007669"/>
    <property type="project" value="UniProtKB-KW"/>
</dbReference>
<evidence type="ECO:0000259" key="1">
    <source>
        <dbReference type="PROSITE" id="PS51819"/>
    </source>
</evidence>
<protein>
    <submittedName>
        <fullName evidence="2">Predicted dioxygenase of extradiol dioxygenase family</fullName>
    </submittedName>
</protein>
<reference evidence="2" key="1">
    <citation type="journal article" date="2006" name="Nature">
        <title>Proteorhodopsin lateral gene transfer between marine planktonic Bacteria and Archaea.</title>
        <authorList>
            <person name="Frigaard N.U."/>
            <person name="Martinez A."/>
            <person name="Mincer T.J."/>
            <person name="DeLong E.F."/>
        </authorList>
    </citation>
    <scope>NUCLEOTIDE SEQUENCE</scope>
</reference>
<dbReference type="Gene3D" id="3.10.180.10">
    <property type="entry name" value="2,3-Dihydroxybiphenyl 1,2-Dioxygenase, domain 1"/>
    <property type="match status" value="1"/>
</dbReference>
<dbReference type="AlphaFoldDB" id="Q2Q0C7"/>
<feature type="domain" description="VOC" evidence="1">
    <location>
        <begin position="40"/>
        <end position="165"/>
    </location>
</feature>
<dbReference type="Pfam" id="PF00903">
    <property type="entry name" value="Glyoxalase"/>
    <property type="match status" value="1"/>
</dbReference>
<dbReference type="PROSITE" id="PS51819">
    <property type="entry name" value="VOC"/>
    <property type="match status" value="1"/>
</dbReference>
<dbReference type="SUPFAM" id="SSF54593">
    <property type="entry name" value="Glyoxalase/Bleomycin resistance protein/Dihydroxybiphenyl dioxygenase"/>
    <property type="match status" value="1"/>
</dbReference>
<dbReference type="PANTHER" id="PTHR39434:SF1">
    <property type="entry name" value="VOC DOMAIN-CONTAINING PROTEIN"/>
    <property type="match status" value="1"/>
</dbReference>
<sequence>MAVQSSGSDDLSGCIRQCDWDENDVCRSCGTDYSPPKKLRPFHLAFPVDNLEKAKEFYVDTLGCTTGREKQESCVFKFFGHQIVAHLVPQMPNMSTNPVDGRDIPAMHFGIVMEWDDWHQLKDKLNKDGVEFVISPYTRYEDQPGSQATMFIVDPSGNHLEFKSFKDESAIFDSDW</sequence>
<dbReference type="InterPro" id="IPR037523">
    <property type="entry name" value="VOC_core"/>
</dbReference>
<proteinExistence type="predicted"/>
<accession>Q2Q0C7</accession>